<keyword evidence="1" id="KW-0812">Transmembrane</keyword>
<name>A0A031LMI8_9CREN</name>
<keyword evidence="1" id="KW-1133">Transmembrane helix</keyword>
<keyword evidence="1" id="KW-0472">Membrane</keyword>
<feature type="transmembrane region" description="Helical" evidence="1">
    <location>
        <begin position="254"/>
        <end position="275"/>
    </location>
</feature>
<evidence type="ECO:0000313" key="3">
    <source>
        <dbReference type="Proteomes" id="UP000024332"/>
    </source>
</evidence>
<dbReference type="EMBL" id="JFZT01000057">
    <property type="protein sequence ID" value="EZQ02118.1"/>
    <property type="molecule type" value="Genomic_DNA"/>
</dbReference>
<keyword evidence="3" id="KW-1185">Reference proteome</keyword>
<evidence type="ECO:0008006" key="4">
    <source>
        <dbReference type="Google" id="ProtNLM"/>
    </source>
</evidence>
<evidence type="ECO:0000256" key="1">
    <source>
        <dbReference type="SAM" id="Phobius"/>
    </source>
</evidence>
<sequence length="316" mass="36038">MNGSTKTEYDLTIVTLISNEKFKEISNILRQMFSTISLEIITPDEELLSNEDNFEFRSIEYIRNSIEKSESNYVIVLAGIPENIDVIKKIYDALYNGNDIVIASREFSRDNKILKLAIYLISPEVRRTSDPFSGVFGLNKAKVNYAIGQGYNFLFHLLNLNPKAKVEDVPVGKIYSEFKFNVRRFSKELLKNSSGIEFFLIGISGTAINLLALYLMLRLRFIFEFSSSIAIIIGMIWTYTLLYEVIVKRVETLFIYGLIKYLISSAITGIAQYSLASSLYFFIHVSGVTSQFLAIIISSYIGYEVFIRLLGISYTK</sequence>
<dbReference type="STRING" id="1160895.CM19_11105"/>
<evidence type="ECO:0000313" key="2">
    <source>
        <dbReference type="EMBL" id="EZQ02118.1"/>
    </source>
</evidence>
<dbReference type="GO" id="GO:0016020">
    <property type="term" value="C:membrane"/>
    <property type="evidence" value="ECO:0007669"/>
    <property type="project" value="UniProtKB-SubCell"/>
</dbReference>
<proteinExistence type="predicted"/>
<dbReference type="AlphaFoldDB" id="A0A031LMI8"/>
<organism evidence="2 3">
    <name type="scientific">Candidatus Acidianus copahuensis</name>
    <dbReference type="NCBI Taxonomy" id="1160895"/>
    <lineage>
        <taxon>Archaea</taxon>
        <taxon>Thermoproteota</taxon>
        <taxon>Thermoprotei</taxon>
        <taxon>Sulfolobales</taxon>
        <taxon>Sulfolobaceae</taxon>
        <taxon>Acidianus</taxon>
    </lineage>
</organism>
<dbReference type="GO" id="GO:0000271">
    <property type="term" value="P:polysaccharide biosynthetic process"/>
    <property type="evidence" value="ECO:0007669"/>
    <property type="project" value="InterPro"/>
</dbReference>
<dbReference type="Proteomes" id="UP000024332">
    <property type="component" value="Unassembled WGS sequence"/>
</dbReference>
<protein>
    <recommendedName>
        <fullName evidence="4">GtrA-like protein domain-containing protein</fullName>
    </recommendedName>
</protein>
<feature type="transmembrane region" description="Helical" evidence="1">
    <location>
        <begin position="281"/>
        <end position="303"/>
    </location>
</feature>
<gene>
    <name evidence="2" type="ORF">CM19_11105</name>
</gene>
<feature type="transmembrane region" description="Helical" evidence="1">
    <location>
        <begin position="196"/>
        <end position="215"/>
    </location>
</feature>
<dbReference type="RefSeq" id="WP_048100404.1">
    <property type="nucleotide sequence ID" value="NZ_JFZT01000057.1"/>
</dbReference>
<accession>A0A031LMI8</accession>
<comment type="caution">
    <text evidence="2">The sequence shown here is derived from an EMBL/GenBank/DDBJ whole genome shotgun (WGS) entry which is preliminary data.</text>
</comment>
<reference evidence="2 3" key="1">
    <citation type="submission" date="2014-03" db="EMBL/GenBank/DDBJ databases">
        <title>Draft genome sequence of the novel thermoacidophilic archaea Acidianus copahuensis ALE1 strain, isolated from Copahue volcanic area in Neuquen Argentina.</title>
        <authorList>
            <person name="Urbieta M.S."/>
            <person name="Rascovan N."/>
            <person name="Castro C."/>
            <person name="Revale S."/>
            <person name="Giaveno M.A."/>
            <person name="Vazquez M.P."/>
            <person name="Donati E.R."/>
        </authorList>
    </citation>
    <scope>NUCLEOTIDE SEQUENCE [LARGE SCALE GENOMIC DNA]</scope>
    <source>
        <strain evidence="2 3">ALE1</strain>
    </source>
</reference>
<feature type="transmembrane region" description="Helical" evidence="1">
    <location>
        <begin position="221"/>
        <end position="242"/>
    </location>
</feature>